<dbReference type="InterPro" id="IPR013578">
    <property type="entry name" value="Peptidase_M16C_assoc"/>
</dbReference>
<dbReference type="RefSeq" id="WP_012662634.1">
    <property type="nucleotide sequence ID" value="NC_012108.1"/>
</dbReference>
<feature type="domain" description="Peptidase M16C associated" evidence="1">
    <location>
        <begin position="481"/>
        <end position="727"/>
    </location>
</feature>
<dbReference type="InterPro" id="IPR007863">
    <property type="entry name" value="Peptidase_M16_C"/>
</dbReference>
<dbReference type="PANTHER" id="PTHR43016">
    <property type="entry name" value="PRESEQUENCE PROTEASE"/>
    <property type="match status" value="1"/>
</dbReference>
<dbReference type="KEGG" id="dat:HRM2_02630"/>
<accession>C0QFI9</accession>
<dbReference type="InterPro" id="IPR011765">
    <property type="entry name" value="Pept_M16_N"/>
</dbReference>
<dbReference type="InterPro" id="IPR055130">
    <property type="entry name" value="PreP_C"/>
</dbReference>
<name>C0QFI9_DESAH</name>
<dbReference type="Pfam" id="PF22516">
    <property type="entry name" value="PreP_C"/>
    <property type="match status" value="1"/>
</dbReference>
<dbReference type="GO" id="GO:0046872">
    <property type="term" value="F:metal ion binding"/>
    <property type="evidence" value="ECO:0007669"/>
    <property type="project" value="InterPro"/>
</dbReference>
<evidence type="ECO:0000259" key="1">
    <source>
        <dbReference type="SMART" id="SM01264"/>
    </source>
</evidence>
<dbReference type="SMART" id="SM01264">
    <property type="entry name" value="M16C_associated"/>
    <property type="match status" value="1"/>
</dbReference>
<dbReference type="SUPFAM" id="SSF63411">
    <property type="entry name" value="LuxS/MPP-like metallohydrolase"/>
    <property type="match status" value="4"/>
</dbReference>
<dbReference type="eggNOG" id="COG1026">
    <property type="taxonomic scope" value="Bacteria"/>
</dbReference>
<dbReference type="GO" id="GO:0006508">
    <property type="term" value="P:proteolysis"/>
    <property type="evidence" value="ECO:0007669"/>
    <property type="project" value="InterPro"/>
</dbReference>
<reference evidence="2 3" key="1">
    <citation type="journal article" date="2009" name="Environ. Microbiol.">
        <title>Genome sequence of Desulfobacterium autotrophicum HRM2, a marine sulfate reducer oxidizing organic carbon completely to carbon dioxide.</title>
        <authorList>
            <person name="Strittmatter A.W."/>
            <person name="Liesegang H."/>
            <person name="Rabus R."/>
            <person name="Decker I."/>
            <person name="Amann J."/>
            <person name="Andres S."/>
            <person name="Henne A."/>
            <person name="Fricke W.F."/>
            <person name="Martinez-Arias R."/>
            <person name="Bartels D."/>
            <person name="Goesmann A."/>
            <person name="Krause L."/>
            <person name="Puehler A."/>
            <person name="Klenk H.P."/>
            <person name="Richter M."/>
            <person name="Schuler M."/>
            <person name="Gloeckner F.O."/>
            <person name="Meyerdierks A."/>
            <person name="Gottschalk G."/>
            <person name="Amann R."/>
        </authorList>
    </citation>
    <scope>NUCLEOTIDE SEQUENCE [LARGE SCALE GENOMIC DNA]</scope>
    <source>
        <strain evidence="3">ATCC 43914 / DSM 3382 / HRM2</strain>
    </source>
</reference>
<gene>
    <name evidence="2" type="ordered locus">HRM2_02630</name>
</gene>
<dbReference type="EMBL" id="CP001087">
    <property type="protein sequence ID" value="ACN13385.1"/>
    <property type="molecule type" value="Genomic_DNA"/>
</dbReference>
<dbReference type="PANTHER" id="PTHR43016:SF13">
    <property type="entry name" value="PRESEQUENCE PROTEASE, MITOCHONDRIAL"/>
    <property type="match status" value="1"/>
</dbReference>
<proteinExistence type="predicted"/>
<dbReference type="Gene3D" id="3.30.830.10">
    <property type="entry name" value="Metalloenzyme, LuxS/M16 peptidase-like"/>
    <property type="match status" value="4"/>
</dbReference>
<dbReference type="AlphaFoldDB" id="C0QFI9"/>
<evidence type="ECO:0000313" key="3">
    <source>
        <dbReference type="Proteomes" id="UP000000442"/>
    </source>
</evidence>
<dbReference type="Pfam" id="PF05193">
    <property type="entry name" value="Peptidase_M16_C"/>
    <property type="match status" value="1"/>
</dbReference>
<keyword evidence="2" id="KW-0482">Metalloprotease</keyword>
<dbReference type="InterPro" id="IPR011249">
    <property type="entry name" value="Metalloenz_LuxS/M16"/>
</dbReference>
<keyword evidence="3" id="KW-1185">Reference proteome</keyword>
<dbReference type="Pfam" id="PF08367">
    <property type="entry name" value="M16C_assoc"/>
    <property type="match status" value="1"/>
</dbReference>
<dbReference type="Proteomes" id="UP000000442">
    <property type="component" value="Chromosome"/>
</dbReference>
<dbReference type="GO" id="GO:0008237">
    <property type="term" value="F:metallopeptidase activity"/>
    <property type="evidence" value="ECO:0007669"/>
    <property type="project" value="UniProtKB-KW"/>
</dbReference>
<dbReference type="HOGENOM" id="CLU_009165_1_0_7"/>
<protein>
    <submittedName>
        <fullName evidence="2">Metalloprotease</fullName>
    </submittedName>
</protein>
<organism evidence="2 3">
    <name type="scientific">Desulforapulum autotrophicum (strain ATCC 43914 / DSM 3382 / VKM B-1955 / HRM2)</name>
    <name type="common">Desulfobacterium autotrophicum</name>
    <dbReference type="NCBI Taxonomy" id="177437"/>
    <lineage>
        <taxon>Bacteria</taxon>
        <taxon>Pseudomonadati</taxon>
        <taxon>Thermodesulfobacteriota</taxon>
        <taxon>Desulfobacteria</taxon>
        <taxon>Desulfobacterales</taxon>
        <taxon>Desulfobacteraceae</taxon>
        <taxon>Desulforapulum</taxon>
    </lineage>
</organism>
<dbReference type="FunFam" id="3.30.830.10:FF:000011">
    <property type="entry name" value="Presequence protease, mitochondrial"/>
    <property type="match status" value="1"/>
</dbReference>
<sequence length="1003" mass="111409">MGSTKKFNIDRQGLKQGDTIGNYTVTAIEPLEEIDSTLFQLVHGPTGARHVHIGNHDRENTFGVAFRTVPADSTGVAHILEHTVLCGSEKYGVRDPFFSMLKRGLSTFMNAFTASDWTMYPFSTQNRKDFYNLMDVYLDAAFFPKLDSLSFKQEGHRLEVKPTQTPGEPKELIYKGVVYNEMKGAMSSPNQIMGRSLVAALYPDTTYSNNSGGEPREIPTLTHEALRAFHARFYHPSNAFFYTYGDLPLADHLSIIEDKVLARFTRIDPDSTVSAQPRWDRQTTANARYPLAGDENPSNKFQACVAWLTADVKDSFEILVLSVLEQILLGNAASPLRKALIDSNLGSALSDGSGFDPDMRDTMFACGLKDVAGDAAPKVEQLIFETLGQLVEKGVDRTMVASAIHQIEFHKKEITNTPYPFGIKLLLSFTGPWIHEGDVLSCLNFDHDLERLNREMAIDGFFEGRIRRYFLDNPHRVLFTLVPDQEMEKTEEEQTRKELAATLAALAPENLARIEKDAATLAHLQDAREDLSVLPTLEISDIPPDIEAIKPDQVEGVTRSTAYNKPTSGILYFSCPTGLGALPERLFPLVPFFCQAFTGAGTALRDYAEMAERMDLYTGGIGLTPVSGTGFGQVGECLPFVTLQGKALDRNVSKLFEIITEFVSKYKFTDHTRLKNLLVQYKSSLEGSIVASGHSYAISLAARTLSIASHLAEMWHGIHQYHYIKGLCERLEDPAKEKELFTDLERDLSTMADLLFKRENLRPAIVGTPSSLIVADRLIAAMVDALPVNHGDQLLPPHIPLDKGLPFEGWITSTQVSFVAQAFTTVRMGHADAPALAVIAKMLRSLYLHREIREKGGAYGGFATYSTQEGTFSFGSYRDPNIRRTIKVYQDACGFILGGDYTEDDIKEAILQVCAEIDKPETPGPAAIKAFYRDVLMLTDERRKQFKSALLLLDKPRIQACAERYFKTAETSKGTAVISGKDPLMAANENLAPGLPEFEIHRI</sequence>
<keyword evidence="2" id="KW-0378">Hydrolase</keyword>
<keyword evidence="2" id="KW-0645">Protease</keyword>
<evidence type="ECO:0000313" key="2">
    <source>
        <dbReference type="EMBL" id="ACN13385.1"/>
    </source>
</evidence>
<dbReference type="STRING" id="177437.HRM2_02630"/>
<dbReference type="Pfam" id="PF00675">
    <property type="entry name" value="Peptidase_M16"/>
    <property type="match status" value="1"/>
</dbReference>